<evidence type="ECO:0000313" key="10">
    <source>
        <dbReference type="Proteomes" id="UP000198894"/>
    </source>
</evidence>
<gene>
    <name evidence="9" type="ORF">SAMN05428953_12380</name>
</gene>
<feature type="transmembrane region" description="Helical" evidence="7">
    <location>
        <begin position="104"/>
        <end position="125"/>
    </location>
</feature>
<keyword evidence="6 7" id="KW-0472">Membrane</keyword>
<feature type="transmembrane region" description="Helical" evidence="7">
    <location>
        <begin position="263"/>
        <end position="284"/>
    </location>
</feature>
<dbReference type="Proteomes" id="UP000198894">
    <property type="component" value="Unassembled WGS sequence"/>
</dbReference>
<keyword evidence="10" id="KW-1185">Reference proteome</keyword>
<feature type="transmembrane region" description="Helical" evidence="7">
    <location>
        <begin position="167"/>
        <end position="189"/>
    </location>
</feature>
<keyword evidence="3" id="KW-1003">Cell membrane</keyword>
<keyword evidence="4 7" id="KW-0812">Transmembrane</keyword>
<protein>
    <submittedName>
        <fullName evidence="9">Multiple sugar transport system permease protein</fullName>
    </submittedName>
</protein>
<feature type="transmembrane region" description="Helical" evidence="7">
    <location>
        <begin position="196"/>
        <end position="213"/>
    </location>
</feature>
<feature type="transmembrane region" description="Helical" evidence="7">
    <location>
        <begin position="134"/>
        <end position="155"/>
    </location>
</feature>
<name>A0A1G9G074_9HYPH</name>
<dbReference type="InterPro" id="IPR035906">
    <property type="entry name" value="MetI-like_sf"/>
</dbReference>
<proteinExistence type="inferred from homology"/>
<organism evidence="9 10">
    <name type="scientific">Mesorhizobium muleiense</name>
    <dbReference type="NCBI Taxonomy" id="1004279"/>
    <lineage>
        <taxon>Bacteria</taxon>
        <taxon>Pseudomonadati</taxon>
        <taxon>Pseudomonadota</taxon>
        <taxon>Alphaproteobacteria</taxon>
        <taxon>Hyphomicrobiales</taxon>
        <taxon>Phyllobacteriaceae</taxon>
        <taxon>Mesorhizobium</taxon>
    </lineage>
</organism>
<dbReference type="Gene3D" id="1.10.3720.10">
    <property type="entry name" value="MetI-like"/>
    <property type="match status" value="1"/>
</dbReference>
<dbReference type="RefSeq" id="WP_236473369.1">
    <property type="nucleotide sequence ID" value="NZ_FNEE01000023.1"/>
</dbReference>
<dbReference type="InterPro" id="IPR000515">
    <property type="entry name" value="MetI-like"/>
</dbReference>
<feature type="transmembrane region" description="Helical" evidence="7">
    <location>
        <begin position="233"/>
        <end position="251"/>
    </location>
</feature>
<dbReference type="GO" id="GO:0005886">
    <property type="term" value="C:plasma membrane"/>
    <property type="evidence" value="ECO:0007669"/>
    <property type="project" value="UniProtKB-SubCell"/>
</dbReference>
<evidence type="ECO:0000256" key="5">
    <source>
        <dbReference type="ARBA" id="ARBA00022989"/>
    </source>
</evidence>
<evidence type="ECO:0000256" key="3">
    <source>
        <dbReference type="ARBA" id="ARBA00022475"/>
    </source>
</evidence>
<keyword evidence="5 7" id="KW-1133">Transmembrane helix</keyword>
<dbReference type="PROSITE" id="PS50928">
    <property type="entry name" value="ABC_TM1"/>
    <property type="match status" value="1"/>
</dbReference>
<feature type="domain" description="ABC transmembrane type-1" evidence="8">
    <location>
        <begin position="100"/>
        <end position="313"/>
    </location>
</feature>
<dbReference type="CDD" id="cd06261">
    <property type="entry name" value="TM_PBP2"/>
    <property type="match status" value="1"/>
</dbReference>
<dbReference type="AlphaFoldDB" id="A0A1G9G074"/>
<evidence type="ECO:0000256" key="2">
    <source>
        <dbReference type="ARBA" id="ARBA00022448"/>
    </source>
</evidence>
<dbReference type="SUPFAM" id="SSF161098">
    <property type="entry name" value="MetI-like"/>
    <property type="match status" value="1"/>
</dbReference>
<dbReference type="EMBL" id="FNEE01000023">
    <property type="protein sequence ID" value="SDK94068.1"/>
    <property type="molecule type" value="Genomic_DNA"/>
</dbReference>
<feature type="transmembrane region" description="Helical" evidence="7">
    <location>
        <begin position="290"/>
        <end position="313"/>
    </location>
</feature>
<reference evidence="10" key="1">
    <citation type="submission" date="2016-10" db="EMBL/GenBank/DDBJ databases">
        <authorList>
            <person name="Varghese N."/>
            <person name="Submissions S."/>
        </authorList>
    </citation>
    <scope>NUCLEOTIDE SEQUENCE [LARGE SCALE GENOMIC DNA]</scope>
    <source>
        <strain evidence="10">CGMCC 1.11022</strain>
    </source>
</reference>
<evidence type="ECO:0000259" key="8">
    <source>
        <dbReference type="PROSITE" id="PS50928"/>
    </source>
</evidence>
<evidence type="ECO:0000256" key="7">
    <source>
        <dbReference type="RuleBase" id="RU363032"/>
    </source>
</evidence>
<dbReference type="Pfam" id="PF00528">
    <property type="entry name" value="BPD_transp_1"/>
    <property type="match status" value="1"/>
</dbReference>
<evidence type="ECO:0000256" key="4">
    <source>
        <dbReference type="ARBA" id="ARBA00022692"/>
    </source>
</evidence>
<keyword evidence="2 7" id="KW-0813">Transport</keyword>
<comment type="similarity">
    <text evidence="7">Belongs to the binding-protein-dependent transport system permease family.</text>
</comment>
<dbReference type="GO" id="GO:0055085">
    <property type="term" value="P:transmembrane transport"/>
    <property type="evidence" value="ECO:0007669"/>
    <property type="project" value="InterPro"/>
</dbReference>
<evidence type="ECO:0000256" key="1">
    <source>
        <dbReference type="ARBA" id="ARBA00004651"/>
    </source>
</evidence>
<dbReference type="PANTHER" id="PTHR43005:SF1">
    <property type="entry name" value="SPERMIDINE_PUTRESCINE TRANSPORT SYSTEM PERMEASE PROTEIN"/>
    <property type="match status" value="1"/>
</dbReference>
<feature type="transmembrane region" description="Helical" evidence="7">
    <location>
        <begin position="39"/>
        <end position="61"/>
    </location>
</feature>
<evidence type="ECO:0000256" key="6">
    <source>
        <dbReference type="ARBA" id="ARBA00023136"/>
    </source>
</evidence>
<dbReference type="PANTHER" id="PTHR43005">
    <property type="entry name" value="BLR7065 PROTEIN"/>
    <property type="match status" value="1"/>
</dbReference>
<accession>A0A1G9G074</accession>
<comment type="subcellular location">
    <subcellularLocation>
        <location evidence="1 7">Cell membrane</location>
        <topology evidence="1 7">Multi-pass membrane protein</topology>
    </subcellularLocation>
</comment>
<keyword evidence="9" id="KW-0762">Sugar transport</keyword>
<sequence length="325" mass="35487">MSAATAAISEQAPIPEDNSHAAHANPALRDEGAKLGFRLTLPAQILVLFIAVFPLLMQLYISLTDWSPLSGLGWWSAWSLWNNFANYTDLAADARFWSALNRTAIVMIVCVPAEFLLGLALATLFADEFPGKRIFYSILLMPMMVVPAVAGYMFFMLFQSGGPVNDILSALSGFPVTIAWLSDPTLALIAVMVADIWQWTPLMFLILLAGLVGVPEDQIKAATLLGANPWQRFVTIVLPKMKTIIIIALAIRVIENFKIFDTLYIMTGGGPGVATETISVYIYKVTTQDLIWGYVAAIALAILIVLSIAAVFAMKRMARAREVTA</sequence>
<evidence type="ECO:0000313" key="9">
    <source>
        <dbReference type="EMBL" id="SDK94068.1"/>
    </source>
</evidence>